<dbReference type="EMBL" id="JBDFQZ010000011">
    <property type="protein sequence ID" value="KAK9678558.1"/>
    <property type="molecule type" value="Genomic_DNA"/>
</dbReference>
<protein>
    <submittedName>
        <fullName evidence="2">Uncharacterized protein</fullName>
    </submittedName>
</protein>
<feature type="compositionally biased region" description="Polar residues" evidence="1">
    <location>
        <begin position="173"/>
        <end position="189"/>
    </location>
</feature>
<gene>
    <name evidence="2" type="ORF">RND81_11G219300</name>
</gene>
<dbReference type="AlphaFoldDB" id="A0AAW1HQR9"/>
<feature type="compositionally biased region" description="Polar residues" evidence="1">
    <location>
        <begin position="7"/>
        <end position="30"/>
    </location>
</feature>
<sequence length="189" mass="21116">MACLEMYNNSNTPSQAPTMSPRISFSNDFVESSHNSQHNTTTTTSRAPPSSDFEFSVSNNSMLSADELFFKGRILPFKDNNSNNNNNNGVSFNAHMQRTLRDELLVDDEFDFSLKPPKGSSSSSSSSNRWKGFLGLRKSHIGSKKSEKSVNFDDAKRFTFLPQDANLAKISEDTMSSEGQNNSDMEMRI</sequence>
<dbReference type="PANTHER" id="PTHR31722">
    <property type="entry name" value="OS06G0675200 PROTEIN"/>
    <property type="match status" value="1"/>
</dbReference>
<comment type="caution">
    <text evidence="2">The sequence shown here is derived from an EMBL/GenBank/DDBJ whole genome shotgun (WGS) entry which is preliminary data.</text>
</comment>
<feature type="region of interest" description="Disordered" evidence="1">
    <location>
        <begin position="1"/>
        <end position="53"/>
    </location>
</feature>
<feature type="compositionally biased region" description="Low complexity" evidence="1">
    <location>
        <begin position="32"/>
        <end position="44"/>
    </location>
</feature>
<evidence type="ECO:0000256" key="1">
    <source>
        <dbReference type="SAM" id="MobiDB-lite"/>
    </source>
</evidence>
<proteinExistence type="predicted"/>
<accession>A0AAW1HQR9</accession>
<dbReference type="PANTHER" id="PTHR31722:SF62">
    <property type="entry name" value="EMB|CAB62433.1"/>
    <property type="match status" value="1"/>
</dbReference>
<name>A0AAW1HQR9_SAPOF</name>
<reference evidence="2" key="1">
    <citation type="submission" date="2024-03" db="EMBL/GenBank/DDBJ databases">
        <title>WGS assembly of Saponaria officinalis var. Norfolk2.</title>
        <authorList>
            <person name="Jenkins J."/>
            <person name="Shu S."/>
            <person name="Grimwood J."/>
            <person name="Barry K."/>
            <person name="Goodstein D."/>
            <person name="Schmutz J."/>
            <person name="Leebens-Mack J."/>
            <person name="Osbourn A."/>
        </authorList>
    </citation>
    <scope>NUCLEOTIDE SEQUENCE [LARGE SCALE GENOMIC DNA]</scope>
    <source>
        <strain evidence="2">JIC</strain>
    </source>
</reference>
<evidence type="ECO:0000313" key="3">
    <source>
        <dbReference type="Proteomes" id="UP001443914"/>
    </source>
</evidence>
<evidence type="ECO:0000313" key="2">
    <source>
        <dbReference type="EMBL" id="KAK9678558.1"/>
    </source>
</evidence>
<keyword evidence="3" id="KW-1185">Reference proteome</keyword>
<dbReference type="Proteomes" id="UP001443914">
    <property type="component" value="Unassembled WGS sequence"/>
</dbReference>
<organism evidence="2 3">
    <name type="scientific">Saponaria officinalis</name>
    <name type="common">Common soapwort</name>
    <name type="synonym">Lychnis saponaria</name>
    <dbReference type="NCBI Taxonomy" id="3572"/>
    <lineage>
        <taxon>Eukaryota</taxon>
        <taxon>Viridiplantae</taxon>
        <taxon>Streptophyta</taxon>
        <taxon>Embryophyta</taxon>
        <taxon>Tracheophyta</taxon>
        <taxon>Spermatophyta</taxon>
        <taxon>Magnoliopsida</taxon>
        <taxon>eudicotyledons</taxon>
        <taxon>Gunneridae</taxon>
        <taxon>Pentapetalae</taxon>
        <taxon>Caryophyllales</taxon>
        <taxon>Caryophyllaceae</taxon>
        <taxon>Caryophylleae</taxon>
        <taxon>Saponaria</taxon>
    </lineage>
</organism>
<feature type="region of interest" description="Disordered" evidence="1">
    <location>
        <begin position="170"/>
        <end position="189"/>
    </location>
</feature>